<dbReference type="CDD" id="cd00085">
    <property type="entry name" value="HNHc"/>
    <property type="match status" value="1"/>
</dbReference>
<dbReference type="InterPro" id="IPR003615">
    <property type="entry name" value="HNH_nuc"/>
</dbReference>
<accession>A0A2M7TM61</accession>
<dbReference type="Gene3D" id="1.10.30.50">
    <property type="match status" value="1"/>
</dbReference>
<sequence>MGDKRTYADRRAYIARKVSERRKLLRKEAVYFLGGSCCICGYDKYIGALEFHHIDPNEKEFGLSSRGLTRSWEKIVEELKKCVLVCSNCHREIHAGVTQLPLETTE</sequence>
<proteinExistence type="predicted"/>
<protein>
    <recommendedName>
        <fullName evidence="3">HNH nuclease domain-containing protein</fullName>
    </recommendedName>
</protein>
<comment type="caution">
    <text evidence="1">The sequence shown here is derived from an EMBL/GenBank/DDBJ whole genome shotgun (WGS) entry which is preliminary data.</text>
</comment>
<dbReference type="EMBL" id="PFNL01000005">
    <property type="protein sequence ID" value="PIZ48257.1"/>
    <property type="molecule type" value="Genomic_DNA"/>
</dbReference>
<name>A0A2M7TM61_UNCKA</name>
<dbReference type="Proteomes" id="UP000228920">
    <property type="component" value="Unassembled WGS sequence"/>
</dbReference>
<evidence type="ECO:0000313" key="1">
    <source>
        <dbReference type="EMBL" id="PIZ48257.1"/>
    </source>
</evidence>
<gene>
    <name evidence="1" type="ORF">COY32_00250</name>
</gene>
<evidence type="ECO:0000313" key="2">
    <source>
        <dbReference type="Proteomes" id="UP000228920"/>
    </source>
</evidence>
<evidence type="ECO:0008006" key="3">
    <source>
        <dbReference type="Google" id="ProtNLM"/>
    </source>
</evidence>
<dbReference type="AlphaFoldDB" id="A0A2M7TM61"/>
<reference evidence="2" key="1">
    <citation type="submission" date="2017-09" db="EMBL/GenBank/DDBJ databases">
        <title>Depth-based differentiation of microbial function through sediment-hosted aquifers and enrichment of novel symbionts in the deep terrestrial subsurface.</title>
        <authorList>
            <person name="Probst A.J."/>
            <person name="Ladd B."/>
            <person name="Jarett J.K."/>
            <person name="Geller-Mcgrath D.E."/>
            <person name="Sieber C.M.K."/>
            <person name="Emerson J.B."/>
            <person name="Anantharaman K."/>
            <person name="Thomas B.C."/>
            <person name="Malmstrom R."/>
            <person name="Stieglmeier M."/>
            <person name="Klingl A."/>
            <person name="Woyke T."/>
            <person name="Ryan C.M."/>
            <person name="Banfield J.F."/>
        </authorList>
    </citation>
    <scope>NUCLEOTIDE SEQUENCE [LARGE SCALE GENOMIC DNA]</scope>
</reference>
<organism evidence="1 2">
    <name type="scientific">candidate division WWE3 bacterium CG_4_10_14_0_2_um_filter_41_14</name>
    <dbReference type="NCBI Taxonomy" id="1975072"/>
    <lineage>
        <taxon>Bacteria</taxon>
        <taxon>Katanobacteria</taxon>
    </lineage>
</organism>